<accession>A0A7S3EWY4</accession>
<dbReference type="AlphaFoldDB" id="A0A7S3EWY4"/>
<evidence type="ECO:0008006" key="3">
    <source>
        <dbReference type="Google" id="ProtNLM"/>
    </source>
</evidence>
<dbReference type="Gene3D" id="3.40.50.1000">
    <property type="entry name" value="HAD superfamily/HAD-like"/>
    <property type="match status" value="1"/>
</dbReference>
<dbReference type="EMBL" id="HBHX01024409">
    <property type="protein sequence ID" value="CAE0112912.1"/>
    <property type="molecule type" value="Transcribed_RNA"/>
</dbReference>
<proteinExistence type="predicted"/>
<evidence type="ECO:0000256" key="1">
    <source>
        <dbReference type="SAM" id="MobiDB-lite"/>
    </source>
</evidence>
<feature type="compositionally biased region" description="Low complexity" evidence="1">
    <location>
        <begin position="266"/>
        <end position="275"/>
    </location>
</feature>
<dbReference type="SFLD" id="SFLDS00003">
    <property type="entry name" value="Haloacid_Dehalogenase"/>
    <property type="match status" value="1"/>
</dbReference>
<reference evidence="2" key="1">
    <citation type="submission" date="2021-01" db="EMBL/GenBank/DDBJ databases">
        <authorList>
            <person name="Corre E."/>
            <person name="Pelletier E."/>
            <person name="Niang G."/>
            <person name="Scheremetjew M."/>
            <person name="Finn R."/>
            <person name="Kale V."/>
            <person name="Holt S."/>
            <person name="Cochrane G."/>
            <person name="Meng A."/>
            <person name="Brown T."/>
            <person name="Cohen L."/>
        </authorList>
    </citation>
    <scope>NUCLEOTIDE SEQUENCE</scope>
    <source>
        <strain evidence="2">CCMP281</strain>
    </source>
</reference>
<dbReference type="SUPFAM" id="SSF56784">
    <property type="entry name" value="HAD-like"/>
    <property type="match status" value="1"/>
</dbReference>
<dbReference type="NCBIfam" id="TIGR01509">
    <property type="entry name" value="HAD-SF-IA-v3"/>
    <property type="match status" value="1"/>
</dbReference>
<evidence type="ECO:0000313" key="2">
    <source>
        <dbReference type="EMBL" id="CAE0112912.1"/>
    </source>
</evidence>
<dbReference type="Pfam" id="PF00702">
    <property type="entry name" value="Hydrolase"/>
    <property type="match status" value="1"/>
</dbReference>
<dbReference type="InterPro" id="IPR036412">
    <property type="entry name" value="HAD-like_sf"/>
</dbReference>
<feature type="region of interest" description="Disordered" evidence="1">
    <location>
        <begin position="256"/>
        <end position="275"/>
    </location>
</feature>
<dbReference type="PANTHER" id="PTHR12725">
    <property type="entry name" value="HALOACID DEHALOGENASE-LIKE HYDROLASE"/>
    <property type="match status" value="1"/>
</dbReference>
<sequence>MSESKEILFTQEQLLAPFKRVWNKLTSVMTCTEVPFEEPTHDAYGAPLGDGKGTITTLIFDVDDTLYDVGNGFTAHRNGGAVAAFMVAHLKFESEADALALRDEYFARYHSTVKALTVAEADGRLPASAHFDAAALAEWWATKLDFERFIKPEPQLIKALAECPLRLVAFSNSPRAYCLRTLEALGLRHLFPDECVFAVDDVMPHCKPEPAAFDKVLSAVGAPASACVLIEDSMKNIRAAKALGLRTLLVSGLGTGDASAGEATKPGDAPQVDDPAVDASVRSCAEIRAVLPGLWQTPATFEVVRPPTNSEMPRPS</sequence>
<dbReference type="InterPro" id="IPR023214">
    <property type="entry name" value="HAD_sf"/>
</dbReference>
<dbReference type="InterPro" id="IPR006439">
    <property type="entry name" value="HAD-SF_hydro_IA"/>
</dbReference>
<gene>
    <name evidence="2" type="ORF">HERI1096_LOCUS13572</name>
</gene>
<organism evidence="2">
    <name type="scientific">Haptolina ericina</name>
    <dbReference type="NCBI Taxonomy" id="156174"/>
    <lineage>
        <taxon>Eukaryota</taxon>
        <taxon>Haptista</taxon>
        <taxon>Haptophyta</taxon>
        <taxon>Prymnesiophyceae</taxon>
        <taxon>Prymnesiales</taxon>
        <taxon>Prymnesiaceae</taxon>
        <taxon>Haptolina</taxon>
    </lineage>
</organism>
<dbReference type="PANTHER" id="PTHR12725:SF117">
    <property type="entry name" value="HALOACID DEHALOGENASE-LIKE HYDROLASE"/>
    <property type="match status" value="1"/>
</dbReference>
<name>A0A7S3EWY4_9EUKA</name>
<dbReference type="SFLD" id="SFLDG01129">
    <property type="entry name" value="C1.5:_HAD__Beta-PGM__Phosphata"/>
    <property type="match status" value="1"/>
</dbReference>
<protein>
    <recommendedName>
        <fullName evidence="3">Pyrimidine 5'-nucleotidase</fullName>
    </recommendedName>
</protein>